<keyword evidence="2" id="KW-0812">Transmembrane</keyword>
<feature type="transmembrane region" description="Helical" evidence="2">
    <location>
        <begin position="93"/>
        <end position="113"/>
    </location>
</feature>
<evidence type="ECO:0000313" key="3">
    <source>
        <dbReference type="EMBL" id="SCU66955.1"/>
    </source>
</evidence>
<dbReference type="GeneID" id="92374306"/>
<accession>A0A1G4I4X4</accession>
<sequence length="387" mass="43656">MESNKRVTGRNDAVDMEPRENARENRKQHQRRERQKYDKESSDVVPSAVAVPHLLGTEPIQLTDGQRRCRREAEQVALRKERKYYRVNRFDRFIILLFFILIPSLFLRMLSFLTSEWIVTARPKNHRAVGIITTCFLSIVNVCVEHGYSNVHLNLIDALSGRVVCEMSPTDVARLTTSMWALSGLQLCLNLLALAVMLRISCRPTRSCLHVVVMGLVGFGILLSACILGLFYLRTKCEKKGCVAHHLAPPQCTVAYGWGYGLYVAALILDLVAVLTCICLLSYNAGLQNRVTQRHNGTVQSEAPASSAEAPEASEALNDQYLTAASLGIKIEGADDWVYDSKSDFFYSFKLDAFWDPVQRRYYHRKLKSWLATPDGRVELPEAIADV</sequence>
<dbReference type="Proteomes" id="UP000195570">
    <property type="component" value="Unassembled WGS sequence"/>
</dbReference>
<feature type="transmembrane region" description="Helical" evidence="2">
    <location>
        <begin position="209"/>
        <end position="233"/>
    </location>
</feature>
<keyword evidence="4" id="KW-1185">Reference proteome</keyword>
<proteinExistence type="predicted"/>
<name>A0A1G4I4X4_TRYEQ</name>
<feature type="region of interest" description="Disordered" evidence="1">
    <location>
        <begin position="1"/>
        <end position="44"/>
    </location>
</feature>
<protein>
    <submittedName>
        <fullName evidence="3">Uncharacterized protein</fullName>
    </submittedName>
</protein>
<evidence type="ECO:0000256" key="1">
    <source>
        <dbReference type="SAM" id="MobiDB-lite"/>
    </source>
</evidence>
<feature type="transmembrane region" description="Helical" evidence="2">
    <location>
        <begin position="177"/>
        <end position="197"/>
    </location>
</feature>
<dbReference type="EMBL" id="CZPT02000654">
    <property type="protein sequence ID" value="SCU66955.1"/>
    <property type="molecule type" value="Genomic_DNA"/>
</dbReference>
<dbReference type="VEuPathDB" id="TriTrypDB:TEOVI_000036600"/>
<dbReference type="Gene3D" id="1.20.140.150">
    <property type="match status" value="1"/>
</dbReference>
<evidence type="ECO:0000313" key="4">
    <source>
        <dbReference type="Proteomes" id="UP000195570"/>
    </source>
</evidence>
<keyword evidence="2" id="KW-0472">Membrane</keyword>
<gene>
    <name evidence="3" type="ORF">TEOVI_000036600</name>
</gene>
<reference evidence="3" key="1">
    <citation type="submission" date="2016-09" db="EMBL/GenBank/DDBJ databases">
        <authorList>
            <person name="Hebert L."/>
            <person name="Moumen B."/>
        </authorList>
    </citation>
    <scope>NUCLEOTIDE SEQUENCE [LARGE SCALE GENOMIC DNA]</scope>
    <source>
        <strain evidence="3">OVI</strain>
    </source>
</reference>
<dbReference type="AlphaFoldDB" id="A0A1G4I4X4"/>
<dbReference type="RefSeq" id="XP_067078326.1">
    <property type="nucleotide sequence ID" value="XM_067222225.1"/>
</dbReference>
<evidence type="ECO:0000256" key="2">
    <source>
        <dbReference type="SAM" id="Phobius"/>
    </source>
</evidence>
<keyword evidence="2" id="KW-1133">Transmembrane helix</keyword>
<feature type="compositionally biased region" description="Basic and acidic residues" evidence="1">
    <location>
        <begin position="12"/>
        <end position="27"/>
    </location>
</feature>
<organism evidence="3 4">
    <name type="scientific">Trypanosoma equiperdum</name>
    <dbReference type="NCBI Taxonomy" id="5694"/>
    <lineage>
        <taxon>Eukaryota</taxon>
        <taxon>Discoba</taxon>
        <taxon>Euglenozoa</taxon>
        <taxon>Kinetoplastea</taxon>
        <taxon>Metakinetoplastina</taxon>
        <taxon>Trypanosomatida</taxon>
        <taxon>Trypanosomatidae</taxon>
        <taxon>Trypanosoma</taxon>
    </lineage>
</organism>
<comment type="caution">
    <text evidence="3">The sequence shown here is derived from an EMBL/GenBank/DDBJ whole genome shotgun (WGS) entry which is preliminary data.</text>
</comment>
<feature type="transmembrane region" description="Helical" evidence="2">
    <location>
        <begin position="260"/>
        <end position="283"/>
    </location>
</feature>